<dbReference type="AlphaFoldDB" id="A0A3Q7PMN0"/>
<organism evidence="2 3">
    <name type="scientific">Callorhinus ursinus</name>
    <name type="common">Northern fur seal</name>
    <dbReference type="NCBI Taxonomy" id="34884"/>
    <lineage>
        <taxon>Eukaryota</taxon>
        <taxon>Metazoa</taxon>
        <taxon>Chordata</taxon>
        <taxon>Craniata</taxon>
        <taxon>Vertebrata</taxon>
        <taxon>Euteleostomi</taxon>
        <taxon>Mammalia</taxon>
        <taxon>Eutheria</taxon>
        <taxon>Laurasiatheria</taxon>
        <taxon>Carnivora</taxon>
        <taxon>Caniformia</taxon>
        <taxon>Pinnipedia</taxon>
        <taxon>Otariidae</taxon>
        <taxon>Callorhinus</taxon>
    </lineage>
</organism>
<proteinExistence type="predicted"/>
<protein>
    <submittedName>
        <fullName evidence="3">Uncharacterized protein LOC112829514 isoform X3</fullName>
    </submittedName>
</protein>
<dbReference type="GeneID" id="112829514"/>
<name>A0A3Q7PMN0_CALUR</name>
<reference evidence="3" key="2">
    <citation type="submission" date="2025-08" db="UniProtKB">
        <authorList>
            <consortium name="RefSeq"/>
        </authorList>
    </citation>
    <scope>IDENTIFICATION</scope>
    <source>
        <tissue evidence="3">Blood</tissue>
    </source>
</reference>
<evidence type="ECO:0000313" key="2">
    <source>
        <dbReference type="Proteomes" id="UP000286641"/>
    </source>
</evidence>
<dbReference type="RefSeq" id="XP_025734938.1">
    <property type="nucleotide sequence ID" value="XM_025879153.1"/>
</dbReference>
<keyword evidence="2" id="KW-1185">Reference proteome</keyword>
<feature type="transmembrane region" description="Helical" evidence="1">
    <location>
        <begin position="64"/>
        <end position="84"/>
    </location>
</feature>
<sequence>MLRRVFFPGVNSNTGTLEAETAQDYTINLPENESITQLHQPGTWVLPSQQQKSLLLFLKGQPQILGVAQIFTGLLTLCLGVTISPFSPFNYGHRCYMTTKIGYHIWGSFSIQRSLGMNTVCATVAGFGTSMIISEEIFMYRGVIWRSSYGSLFTGMLIGMVFLSGGRLHCFVSLYICMQCGLFHQQGGGFLAK</sequence>
<evidence type="ECO:0000313" key="3">
    <source>
        <dbReference type="RefSeq" id="XP_025734938.1"/>
    </source>
</evidence>
<dbReference type="Proteomes" id="UP000286641">
    <property type="component" value="Unplaced"/>
</dbReference>
<evidence type="ECO:0000256" key="1">
    <source>
        <dbReference type="SAM" id="Phobius"/>
    </source>
</evidence>
<keyword evidence="1" id="KW-0812">Transmembrane</keyword>
<accession>A0A3Q7PMN0</accession>
<gene>
    <name evidence="3" type="primary">LOC112829514</name>
</gene>
<reference key="1">
    <citation type="submission" date="2019-01" db="UniProtKB">
        <authorList>
            <consortium name="RefSeq"/>
        </authorList>
    </citation>
    <scope>IDENTIFICATION</scope>
</reference>
<feature type="transmembrane region" description="Helical" evidence="1">
    <location>
        <begin position="153"/>
        <end position="176"/>
    </location>
</feature>
<keyword evidence="1" id="KW-0472">Membrane</keyword>
<keyword evidence="1" id="KW-1133">Transmembrane helix</keyword>
<feature type="transmembrane region" description="Helical" evidence="1">
    <location>
        <begin position="115"/>
        <end position="133"/>
    </location>
</feature>